<evidence type="ECO:0008006" key="5">
    <source>
        <dbReference type="Google" id="ProtNLM"/>
    </source>
</evidence>
<sequence>DPEGQKVLFKLLETSDVLIENFKTGTLDKYGLGFNQLKDRFPGLVYCSVTGFGHTGPYSKRPAYDMLIQAMGGSMSITGVPDGEPMKM</sequence>
<gene>
    <name evidence="3" type="ORF">PCOR1329_LOCUS71042</name>
</gene>
<dbReference type="Proteomes" id="UP001189429">
    <property type="component" value="Unassembled WGS sequence"/>
</dbReference>
<evidence type="ECO:0000256" key="2">
    <source>
        <dbReference type="ARBA" id="ARBA00022679"/>
    </source>
</evidence>
<dbReference type="Pfam" id="PF02515">
    <property type="entry name" value="CoA_transf_3"/>
    <property type="match status" value="1"/>
</dbReference>
<dbReference type="PANTHER" id="PTHR48207:SF3">
    <property type="entry name" value="SUCCINATE--HYDROXYMETHYLGLUTARATE COA-TRANSFERASE"/>
    <property type="match status" value="1"/>
</dbReference>
<organism evidence="3 4">
    <name type="scientific">Prorocentrum cordatum</name>
    <dbReference type="NCBI Taxonomy" id="2364126"/>
    <lineage>
        <taxon>Eukaryota</taxon>
        <taxon>Sar</taxon>
        <taxon>Alveolata</taxon>
        <taxon>Dinophyceae</taxon>
        <taxon>Prorocentrales</taxon>
        <taxon>Prorocentraceae</taxon>
        <taxon>Prorocentrum</taxon>
    </lineage>
</organism>
<keyword evidence="4" id="KW-1185">Reference proteome</keyword>
<feature type="non-terminal residue" evidence="3">
    <location>
        <position position="1"/>
    </location>
</feature>
<evidence type="ECO:0000313" key="4">
    <source>
        <dbReference type="Proteomes" id="UP001189429"/>
    </source>
</evidence>
<comment type="caution">
    <text evidence="3">The sequence shown here is derived from an EMBL/GenBank/DDBJ whole genome shotgun (WGS) entry which is preliminary data.</text>
</comment>
<reference evidence="3" key="1">
    <citation type="submission" date="2023-10" db="EMBL/GenBank/DDBJ databases">
        <authorList>
            <person name="Chen Y."/>
            <person name="Shah S."/>
            <person name="Dougan E. K."/>
            <person name="Thang M."/>
            <person name="Chan C."/>
        </authorList>
    </citation>
    <scope>NUCLEOTIDE SEQUENCE [LARGE SCALE GENOMIC DNA]</scope>
</reference>
<dbReference type="Gene3D" id="3.40.50.10540">
    <property type="entry name" value="Crotonobetainyl-coa:carnitine coa-transferase, domain 1"/>
    <property type="match status" value="1"/>
</dbReference>
<dbReference type="InterPro" id="IPR050483">
    <property type="entry name" value="CoA-transferase_III_domain"/>
</dbReference>
<dbReference type="SUPFAM" id="SSF89796">
    <property type="entry name" value="CoA-transferase family III (CaiB/BaiF)"/>
    <property type="match status" value="1"/>
</dbReference>
<evidence type="ECO:0000256" key="1">
    <source>
        <dbReference type="ARBA" id="ARBA00008383"/>
    </source>
</evidence>
<feature type="non-terminal residue" evidence="3">
    <location>
        <position position="88"/>
    </location>
</feature>
<name>A0ABN9WVT7_9DINO</name>
<evidence type="ECO:0000313" key="3">
    <source>
        <dbReference type="EMBL" id="CAK0890970.1"/>
    </source>
</evidence>
<accession>A0ABN9WVT7</accession>
<comment type="similarity">
    <text evidence="1">Belongs to the CoA-transferase III family.</text>
</comment>
<keyword evidence="2" id="KW-0808">Transferase</keyword>
<protein>
    <recommendedName>
        <fullName evidence="5">CoA transferase</fullName>
    </recommendedName>
</protein>
<dbReference type="EMBL" id="CAUYUJ010019408">
    <property type="protein sequence ID" value="CAK0890970.1"/>
    <property type="molecule type" value="Genomic_DNA"/>
</dbReference>
<dbReference type="InterPro" id="IPR003673">
    <property type="entry name" value="CoA-Trfase_fam_III"/>
</dbReference>
<dbReference type="PANTHER" id="PTHR48207">
    <property type="entry name" value="SUCCINATE--HYDROXYMETHYLGLUTARATE COA-TRANSFERASE"/>
    <property type="match status" value="1"/>
</dbReference>
<dbReference type="InterPro" id="IPR023606">
    <property type="entry name" value="CoA-Trfase_III_dom_1_sf"/>
</dbReference>
<proteinExistence type="inferred from homology"/>